<sequence>LEYLTRIGQYDPQQLVFVDKSSIDHHTTYHGHAWSIQGTKAQHKVYSVLPAHSLNGGIIHCEIVEGSFCMEIFSQFIKGLLDEMQPYPAPNSVIIMDNCRIHKHPDIQEMIESR</sequence>
<evidence type="ECO:0000313" key="3">
    <source>
        <dbReference type="Proteomes" id="UP000054538"/>
    </source>
</evidence>
<feature type="domain" description="Tc1-like transposase DDE" evidence="1">
    <location>
        <begin position="14"/>
        <end position="113"/>
    </location>
</feature>
<dbReference type="STRING" id="930991.A0A0D0DDA5"/>
<dbReference type="InterPro" id="IPR038717">
    <property type="entry name" value="Tc1-like_DDE_dom"/>
</dbReference>
<evidence type="ECO:0000313" key="2">
    <source>
        <dbReference type="EMBL" id="KIK75345.1"/>
    </source>
</evidence>
<dbReference type="OrthoDB" id="2142724at2759"/>
<feature type="non-terminal residue" evidence="2">
    <location>
        <position position="1"/>
    </location>
</feature>
<dbReference type="PANTHER" id="PTHR46564">
    <property type="entry name" value="TRANSPOSASE"/>
    <property type="match status" value="1"/>
</dbReference>
<reference evidence="3" key="2">
    <citation type="submission" date="2015-01" db="EMBL/GenBank/DDBJ databases">
        <title>Evolutionary Origins and Diversification of the Mycorrhizal Mutualists.</title>
        <authorList>
            <consortium name="DOE Joint Genome Institute"/>
            <consortium name="Mycorrhizal Genomics Consortium"/>
            <person name="Kohler A."/>
            <person name="Kuo A."/>
            <person name="Nagy L.G."/>
            <person name="Floudas D."/>
            <person name="Copeland A."/>
            <person name="Barry K.W."/>
            <person name="Cichocki N."/>
            <person name="Veneault-Fourrey C."/>
            <person name="LaButti K."/>
            <person name="Lindquist E.A."/>
            <person name="Lipzen A."/>
            <person name="Lundell T."/>
            <person name="Morin E."/>
            <person name="Murat C."/>
            <person name="Riley R."/>
            <person name="Ohm R."/>
            <person name="Sun H."/>
            <person name="Tunlid A."/>
            <person name="Henrissat B."/>
            <person name="Grigoriev I.V."/>
            <person name="Hibbett D.S."/>
            <person name="Martin F."/>
        </authorList>
    </citation>
    <scope>NUCLEOTIDE SEQUENCE [LARGE SCALE GENOMIC DNA]</scope>
    <source>
        <strain evidence="3">Ve08.2h10</strain>
    </source>
</reference>
<dbReference type="InParanoid" id="A0A0D0DDA5"/>
<keyword evidence="3" id="KW-1185">Reference proteome</keyword>
<dbReference type="Pfam" id="PF13358">
    <property type="entry name" value="DDE_3"/>
    <property type="match status" value="1"/>
</dbReference>
<reference evidence="2 3" key="1">
    <citation type="submission" date="2014-04" db="EMBL/GenBank/DDBJ databases">
        <authorList>
            <consortium name="DOE Joint Genome Institute"/>
            <person name="Kuo A."/>
            <person name="Kohler A."/>
            <person name="Jargeat P."/>
            <person name="Nagy L.G."/>
            <person name="Floudas D."/>
            <person name="Copeland A."/>
            <person name="Barry K.W."/>
            <person name="Cichocki N."/>
            <person name="Veneault-Fourrey C."/>
            <person name="LaButti K."/>
            <person name="Lindquist E.A."/>
            <person name="Lipzen A."/>
            <person name="Lundell T."/>
            <person name="Morin E."/>
            <person name="Murat C."/>
            <person name="Sun H."/>
            <person name="Tunlid A."/>
            <person name="Henrissat B."/>
            <person name="Grigoriev I.V."/>
            <person name="Hibbett D.S."/>
            <person name="Martin F."/>
            <person name="Nordberg H.P."/>
            <person name="Cantor M.N."/>
            <person name="Hua S.X."/>
        </authorList>
    </citation>
    <scope>NUCLEOTIDE SEQUENCE [LARGE SCALE GENOMIC DNA]</scope>
    <source>
        <strain evidence="2 3">Ve08.2h10</strain>
    </source>
</reference>
<evidence type="ECO:0000259" key="1">
    <source>
        <dbReference type="Pfam" id="PF13358"/>
    </source>
</evidence>
<dbReference type="Gene3D" id="3.30.420.10">
    <property type="entry name" value="Ribonuclease H-like superfamily/Ribonuclease H"/>
    <property type="match status" value="1"/>
</dbReference>
<proteinExistence type="predicted"/>
<dbReference type="EMBL" id="KN828173">
    <property type="protein sequence ID" value="KIK75345.1"/>
    <property type="molecule type" value="Genomic_DNA"/>
</dbReference>
<dbReference type="AlphaFoldDB" id="A0A0D0DDA5"/>
<dbReference type="GO" id="GO:0003676">
    <property type="term" value="F:nucleic acid binding"/>
    <property type="evidence" value="ECO:0007669"/>
    <property type="project" value="InterPro"/>
</dbReference>
<dbReference type="Proteomes" id="UP000054538">
    <property type="component" value="Unassembled WGS sequence"/>
</dbReference>
<dbReference type="InterPro" id="IPR036397">
    <property type="entry name" value="RNaseH_sf"/>
</dbReference>
<protein>
    <recommendedName>
        <fullName evidence="1">Tc1-like transposase DDE domain-containing protein</fullName>
    </recommendedName>
</protein>
<dbReference type="HOGENOM" id="CLU_056788_11_1_1"/>
<gene>
    <name evidence="2" type="ORF">PAXRUDRAFT_38014</name>
</gene>
<feature type="non-terminal residue" evidence="2">
    <location>
        <position position="114"/>
    </location>
</feature>
<name>A0A0D0DDA5_9AGAM</name>
<accession>A0A0D0DDA5</accession>
<dbReference type="PANTHER" id="PTHR46564:SF1">
    <property type="entry name" value="TRANSPOSASE"/>
    <property type="match status" value="1"/>
</dbReference>
<organism evidence="2 3">
    <name type="scientific">Paxillus rubicundulus Ve08.2h10</name>
    <dbReference type="NCBI Taxonomy" id="930991"/>
    <lineage>
        <taxon>Eukaryota</taxon>
        <taxon>Fungi</taxon>
        <taxon>Dikarya</taxon>
        <taxon>Basidiomycota</taxon>
        <taxon>Agaricomycotina</taxon>
        <taxon>Agaricomycetes</taxon>
        <taxon>Agaricomycetidae</taxon>
        <taxon>Boletales</taxon>
        <taxon>Paxilineae</taxon>
        <taxon>Paxillaceae</taxon>
        <taxon>Paxillus</taxon>
    </lineage>
</organism>